<organism evidence="2 3">
    <name type="scientific">Ciona savignyi</name>
    <name type="common">Pacific transparent sea squirt</name>
    <dbReference type="NCBI Taxonomy" id="51511"/>
    <lineage>
        <taxon>Eukaryota</taxon>
        <taxon>Metazoa</taxon>
        <taxon>Chordata</taxon>
        <taxon>Tunicata</taxon>
        <taxon>Ascidiacea</taxon>
        <taxon>Phlebobranchia</taxon>
        <taxon>Cionidae</taxon>
        <taxon>Ciona</taxon>
    </lineage>
</organism>
<feature type="region of interest" description="Disordered" evidence="1">
    <location>
        <begin position="1"/>
        <end position="155"/>
    </location>
</feature>
<name>H2YCU2_CIOSA</name>
<proteinExistence type="predicted"/>
<feature type="compositionally biased region" description="Polar residues" evidence="1">
    <location>
        <begin position="98"/>
        <end position="108"/>
    </location>
</feature>
<reference evidence="3" key="1">
    <citation type="submission" date="2003-08" db="EMBL/GenBank/DDBJ databases">
        <authorList>
            <person name="Birren B."/>
            <person name="Nusbaum C."/>
            <person name="Abebe A."/>
            <person name="Abouelleil A."/>
            <person name="Adekoya E."/>
            <person name="Ait-zahra M."/>
            <person name="Allen N."/>
            <person name="Allen T."/>
            <person name="An P."/>
            <person name="Anderson M."/>
            <person name="Anderson S."/>
            <person name="Arachchi H."/>
            <person name="Armbruster J."/>
            <person name="Bachantsang P."/>
            <person name="Baldwin J."/>
            <person name="Barry A."/>
            <person name="Bayul T."/>
            <person name="Blitshsteyn B."/>
            <person name="Bloom T."/>
            <person name="Blye J."/>
            <person name="Boguslavskiy L."/>
            <person name="Borowsky M."/>
            <person name="Boukhgalter B."/>
            <person name="Brunache A."/>
            <person name="Butler J."/>
            <person name="Calixte N."/>
            <person name="Calvo S."/>
            <person name="Camarata J."/>
            <person name="Campo K."/>
            <person name="Chang J."/>
            <person name="Cheshatsang Y."/>
            <person name="Citroen M."/>
            <person name="Collymore A."/>
            <person name="Considine T."/>
            <person name="Cook A."/>
            <person name="Cooke P."/>
            <person name="Corum B."/>
            <person name="Cuomo C."/>
            <person name="David R."/>
            <person name="Dawoe T."/>
            <person name="Degray S."/>
            <person name="Dodge S."/>
            <person name="Dooley K."/>
            <person name="Dorje P."/>
            <person name="Dorjee K."/>
            <person name="Dorris L."/>
            <person name="Duffey N."/>
            <person name="Dupes A."/>
            <person name="Elkins T."/>
            <person name="Engels R."/>
            <person name="Erickson J."/>
            <person name="Farina A."/>
            <person name="Faro S."/>
            <person name="Ferreira P."/>
            <person name="Fischer H."/>
            <person name="Fitzgerald M."/>
            <person name="Foley K."/>
            <person name="Gage D."/>
            <person name="Galagan J."/>
            <person name="Gearin G."/>
            <person name="Gnerre S."/>
            <person name="Gnirke A."/>
            <person name="Goyette A."/>
            <person name="Graham J."/>
            <person name="Grandbois E."/>
            <person name="Gyaltsen K."/>
            <person name="Hafez N."/>
            <person name="Hagopian D."/>
            <person name="Hagos B."/>
            <person name="Hall J."/>
            <person name="Hatcher B."/>
            <person name="Heller A."/>
            <person name="Higgins H."/>
            <person name="Honan T."/>
            <person name="Horn A."/>
            <person name="Houde N."/>
            <person name="Hughes L."/>
            <person name="Hulme W."/>
            <person name="Husby E."/>
            <person name="Iliev I."/>
            <person name="Jaffe D."/>
            <person name="Jones C."/>
            <person name="Kamal M."/>
            <person name="Kamat A."/>
            <person name="Kamvysselis M."/>
            <person name="Karlsson E."/>
            <person name="Kells C."/>
            <person name="Kieu A."/>
            <person name="Kisner P."/>
            <person name="Kodira C."/>
            <person name="Kulbokas E."/>
            <person name="Labutti K."/>
            <person name="Lama D."/>
            <person name="Landers T."/>
            <person name="Leger J."/>
            <person name="Levine S."/>
            <person name="Lewis D."/>
            <person name="Lewis T."/>
            <person name="Lindblad-toh K."/>
            <person name="Liu X."/>
            <person name="Lokyitsang T."/>
            <person name="Lokyitsang Y."/>
            <person name="Lucien O."/>
            <person name="Lui A."/>
            <person name="Ma L.J."/>
            <person name="Mabbitt R."/>
            <person name="Macdonald J."/>
            <person name="Maclean C."/>
            <person name="Major J."/>
            <person name="Manning J."/>
            <person name="Marabella R."/>
            <person name="Maru K."/>
            <person name="Matthews C."/>
            <person name="Mauceli E."/>
            <person name="Mccarthy M."/>
            <person name="Mcdonough S."/>
            <person name="Mcghee T."/>
            <person name="Meldrim J."/>
            <person name="Meneus L."/>
            <person name="Mesirov J."/>
            <person name="Mihalev A."/>
            <person name="Mihova T."/>
            <person name="Mikkelsen T."/>
            <person name="Mlenga V."/>
            <person name="Moru K."/>
            <person name="Mozes J."/>
            <person name="Mulrain L."/>
            <person name="Munson G."/>
            <person name="Naylor J."/>
            <person name="Newes C."/>
            <person name="Nguyen C."/>
            <person name="Nguyen N."/>
            <person name="Nguyen T."/>
            <person name="Nicol R."/>
            <person name="Nielsen C."/>
            <person name="Nizzari M."/>
            <person name="Norbu C."/>
            <person name="Norbu N."/>
            <person name="O'donnell P."/>
            <person name="Okoawo O."/>
            <person name="O'leary S."/>
            <person name="Omotosho B."/>
            <person name="O'neill K."/>
            <person name="Osman S."/>
            <person name="Parker S."/>
            <person name="Perrin D."/>
            <person name="Phunkhang P."/>
            <person name="Piqani B."/>
            <person name="Purcell S."/>
            <person name="Rachupka T."/>
            <person name="Ramasamy U."/>
            <person name="Rameau R."/>
            <person name="Ray V."/>
            <person name="Raymond C."/>
            <person name="Retta R."/>
            <person name="Richardson S."/>
            <person name="Rise C."/>
            <person name="Rodriguez J."/>
            <person name="Rogers J."/>
            <person name="Rogov P."/>
            <person name="Rutman M."/>
            <person name="Schupbach R."/>
            <person name="Seaman C."/>
            <person name="Settipalli S."/>
            <person name="Sharpe T."/>
            <person name="Sheridan J."/>
            <person name="Sherpa N."/>
            <person name="Shi J."/>
            <person name="Smirnov S."/>
            <person name="Smith C."/>
            <person name="Sougnez C."/>
            <person name="Spencer B."/>
            <person name="Stalker J."/>
            <person name="Stange-thomann N."/>
            <person name="Stavropoulos S."/>
            <person name="Stetson K."/>
            <person name="Stone C."/>
            <person name="Stone S."/>
            <person name="Stubbs M."/>
            <person name="Talamas J."/>
            <person name="Tchuinga P."/>
            <person name="Tenzing P."/>
            <person name="Tesfaye S."/>
            <person name="Theodore J."/>
            <person name="Thoulutsang Y."/>
            <person name="Topham K."/>
            <person name="Towey S."/>
            <person name="Tsamla T."/>
            <person name="Tsomo N."/>
            <person name="Vallee D."/>
            <person name="Vassiliev H."/>
            <person name="Venkataraman V."/>
            <person name="Vinson J."/>
            <person name="Vo A."/>
            <person name="Wade C."/>
            <person name="Wang S."/>
            <person name="Wangchuk T."/>
            <person name="Wangdi T."/>
            <person name="Whittaker C."/>
            <person name="Wilkinson J."/>
            <person name="Wu Y."/>
            <person name="Wyman D."/>
            <person name="Yadav S."/>
            <person name="Yang S."/>
            <person name="Yang X."/>
            <person name="Yeager S."/>
            <person name="Yee E."/>
            <person name="Young G."/>
            <person name="Zainoun J."/>
            <person name="Zembeck L."/>
            <person name="Zimmer A."/>
            <person name="Zody M."/>
            <person name="Lander E."/>
        </authorList>
    </citation>
    <scope>NUCLEOTIDE SEQUENCE [LARGE SCALE GENOMIC DNA]</scope>
</reference>
<evidence type="ECO:0000313" key="3">
    <source>
        <dbReference type="Proteomes" id="UP000007875"/>
    </source>
</evidence>
<dbReference type="InParanoid" id="H2YCU2"/>
<dbReference type="Ensembl" id="ENSCSAVT00000003188.1">
    <property type="protein sequence ID" value="ENSCSAVP00000003140.1"/>
    <property type="gene ID" value="ENSCSAVG00000001864.1"/>
</dbReference>
<feature type="compositionally biased region" description="Basic residues" evidence="1">
    <location>
        <begin position="480"/>
        <end position="490"/>
    </location>
</feature>
<feature type="compositionally biased region" description="Polar residues" evidence="1">
    <location>
        <begin position="460"/>
        <end position="469"/>
    </location>
</feature>
<feature type="compositionally biased region" description="Polar residues" evidence="1">
    <location>
        <begin position="379"/>
        <end position="389"/>
    </location>
</feature>
<dbReference type="OMA" id="KHVNSIM"/>
<feature type="compositionally biased region" description="Polar residues" evidence="1">
    <location>
        <begin position="122"/>
        <end position="143"/>
    </location>
</feature>
<evidence type="ECO:0000313" key="2">
    <source>
        <dbReference type="Ensembl" id="ENSCSAVP00000003140.1"/>
    </source>
</evidence>
<feature type="compositionally biased region" description="Basic and acidic residues" evidence="1">
    <location>
        <begin position="19"/>
        <end position="33"/>
    </location>
</feature>
<dbReference type="GeneTree" id="ENSGT01140000286827"/>
<reference evidence="2" key="3">
    <citation type="submission" date="2025-09" db="UniProtKB">
        <authorList>
            <consortium name="Ensembl"/>
        </authorList>
    </citation>
    <scope>IDENTIFICATION</scope>
</reference>
<dbReference type="HOGENOM" id="CLU_551598_0_0_1"/>
<feature type="compositionally biased region" description="Basic and acidic residues" evidence="1">
    <location>
        <begin position="49"/>
        <end position="63"/>
    </location>
</feature>
<evidence type="ECO:0000256" key="1">
    <source>
        <dbReference type="SAM" id="MobiDB-lite"/>
    </source>
</evidence>
<feature type="compositionally biased region" description="Low complexity" evidence="1">
    <location>
        <begin position="443"/>
        <end position="454"/>
    </location>
</feature>
<dbReference type="Proteomes" id="UP000007875">
    <property type="component" value="Unassembled WGS sequence"/>
</dbReference>
<feature type="compositionally biased region" description="Low complexity" evidence="1">
    <location>
        <begin position="262"/>
        <end position="274"/>
    </location>
</feature>
<feature type="region of interest" description="Disordered" evidence="1">
    <location>
        <begin position="230"/>
        <end position="490"/>
    </location>
</feature>
<sequence length="490" mass="52621">GDAKSLMKMQNSGRPKISKGKDQEKTLSDDKTPYVKGGKKIYRSPITGKPRENLRYPNKHKDNVSTGSSSARKKDHARNNRNNGRSKSPCNKHHPPHQSRQLPISSSMGRLADTSPGRTYRKNNATSSYSKQMQTGCSANQHSKPSRSRSAHAGYQSSVTQIYPSLKHVNSIMLNGVASMAARGDLVVQQCDGKTAQVIPAPSQLTHITRPVLIKQGTFVQDEPSPALLQSMSRKPELPKKPGVKSPPKSGKLKKPAESQQKGKTLWKGLKKLLSPSEEGKNIVSSPTRKPPKKPQVTKGKIVQNITDRVIESEDSSTGFNSGTWTKSKAGSTSSSAQSKPVSRAGGNSGQRSLSTAGSHSSSLSLSSSSASNGSSTSVDVYQQASTRKNIYPTARTMSPSTHIPKSPSAKSRILVSEKSPGGVKSGWRRANDNNFHSRKISMESSSSSAAGNKSHSRQHGSQTSVATSSDKRSMSVASGRRKLDKTKSG</sequence>
<reference evidence="2" key="2">
    <citation type="submission" date="2025-08" db="UniProtKB">
        <authorList>
            <consortium name="Ensembl"/>
        </authorList>
    </citation>
    <scope>IDENTIFICATION</scope>
</reference>
<feature type="compositionally biased region" description="Polar residues" evidence="1">
    <location>
        <begin position="80"/>
        <end position="89"/>
    </location>
</feature>
<dbReference type="AlphaFoldDB" id="H2YCU2"/>
<keyword evidence="3" id="KW-1185">Reference proteome</keyword>
<protein>
    <submittedName>
        <fullName evidence="2">Uncharacterized protein</fullName>
    </submittedName>
</protein>
<feature type="compositionally biased region" description="Low complexity" evidence="1">
    <location>
        <begin position="353"/>
        <end position="378"/>
    </location>
</feature>
<accession>H2YCU2</accession>
<feature type="compositionally biased region" description="Low complexity" evidence="1">
    <location>
        <begin position="322"/>
        <end position="340"/>
    </location>
</feature>